<evidence type="ECO:0000256" key="5">
    <source>
        <dbReference type="ARBA" id="ARBA00048462"/>
    </source>
</evidence>
<keyword evidence="4 6" id="KW-0012">Acyltransferase</keyword>
<evidence type="ECO:0000259" key="8">
    <source>
        <dbReference type="SMART" id="SM00827"/>
    </source>
</evidence>
<dbReference type="InterPro" id="IPR001227">
    <property type="entry name" value="Ac_transferase_dom_sf"/>
</dbReference>
<sequence length="312" mass="32668">MNFAAVFPGQGSQSLGMVDDLSSSFPIVKQTFEQASDVLGKDLWEIVTAGPEELLSQTEITQPLMLAAGVSVWRVWQQQGGAMPSAMAGHSLGEYSALVASDTLGFKVAAALVGTRSSLMQGAVPEGTGGMAAILGLTADQVVEGCTTASTADSVVEAVNFNSPEQTVIGGHAEAVDRALEVMTEMGAKRVIKLAMSVPSHCSLLKGISVNMAEALTAATFKQGIVPVYHNVSAATSASLDGAREAMAEQLFKPVRWVETIQALETQGADTIIEFGPGKVLFGLNRRINRKLGNLMVNDQASLEKALAATQE</sequence>
<dbReference type="Proteomes" id="UP000245506">
    <property type="component" value="Unassembled WGS sequence"/>
</dbReference>
<dbReference type="GO" id="GO:0006633">
    <property type="term" value="P:fatty acid biosynthetic process"/>
    <property type="evidence" value="ECO:0007669"/>
    <property type="project" value="TreeGrafter"/>
</dbReference>
<dbReference type="InterPro" id="IPR016036">
    <property type="entry name" value="Malonyl_transacylase_ACP-bd"/>
</dbReference>
<dbReference type="InterPro" id="IPR024925">
    <property type="entry name" value="Malonyl_CoA-ACP_transAc"/>
</dbReference>
<dbReference type="Gene3D" id="3.40.366.10">
    <property type="entry name" value="Malonyl-Coenzyme A Acyl Carrier Protein, domain 2"/>
    <property type="match status" value="1"/>
</dbReference>
<gene>
    <name evidence="9" type="primary">fabD</name>
    <name evidence="9" type="ORF">DKT75_20215</name>
</gene>
<dbReference type="SUPFAM" id="SSF55048">
    <property type="entry name" value="Probable ACP-binding domain of malonyl-CoA ACP transacylase"/>
    <property type="match status" value="1"/>
</dbReference>
<dbReference type="NCBIfam" id="TIGR00128">
    <property type="entry name" value="fabD"/>
    <property type="match status" value="1"/>
</dbReference>
<accession>A0A317C5I8</accession>
<feature type="domain" description="Malonyl-CoA:ACP transacylase (MAT)" evidence="8">
    <location>
        <begin position="6"/>
        <end position="307"/>
    </location>
</feature>
<proteinExistence type="inferred from homology"/>
<comment type="caution">
    <text evidence="9">The sequence shown here is derived from an EMBL/GenBank/DDBJ whole genome shotgun (WGS) entry which is preliminary data.</text>
</comment>
<dbReference type="Gene3D" id="3.30.70.250">
    <property type="entry name" value="Malonyl-CoA ACP transacylase, ACP-binding"/>
    <property type="match status" value="1"/>
</dbReference>
<dbReference type="PANTHER" id="PTHR42681">
    <property type="entry name" value="MALONYL-COA-ACYL CARRIER PROTEIN TRANSACYLASE, MITOCHONDRIAL"/>
    <property type="match status" value="1"/>
</dbReference>
<dbReference type="OrthoDB" id="9808564at2"/>
<dbReference type="EMBL" id="QGKL01000042">
    <property type="protein sequence ID" value="PWQ93925.1"/>
    <property type="molecule type" value="Genomic_DNA"/>
</dbReference>
<dbReference type="RefSeq" id="WP_109826388.1">
    <property type="nucleotide sequence ID" value="NZ_QGKL01000042.1"/>
</dbReference>
<evidence type="ECO:0000313" key="10">
    <source>
        <dbReference type="Proteomes" id="UP000245506"/>
    </source>
</evidence>
<dbReference type="InterPro" id="IPR004410">
    <property type="entry name" value="Malonyl_CoA-ACP_transAc_FabD"/>
</dbReference>
<dbReference type="InterPro" id="IPR050858">
    <property type="entry name" value="Mal-CoA-ACP_Trans/PKS_FabD"/>
</dbReference>
<comment type="similarity">
    <text evidence="6">Belongs to the fabD family.</text>
</comment>
<dbReference type="GO" id="GO:0005829">
    <property type="term" value="C:cytosol"/>
    <property type="evidence" value="ECO:0007669"/>
    <property type="project" value="TreeGrafter"/>
</dbReference>
<evidence type="ECO:0000256" key="1">
    <source>
        <dbReference type="ARBA" id="ARBA00013258"/>
    </source>
</evidence>
<evidence type="ECO:0000256" key="7">
    <source>
        <dbReference type="PIRSR" id="PIRSR000446-1"/>
    </source>
</evidence>
<reference evidence="9 10" key="1">
    <citation type="submission" date="2018-05" db="EMBL/GenBank/DDBJ databases">
        <title>Leucothrix arctica sp. nov., isolated from Arctic seawater.</title>
        <authorList>
            <person name="Choi A."/>
            <person name="Baek K."/>
        </authorList>
    </citation>
    <scope>NUCLEOTIDE SEQUENCE [LARGE SCALE GENOMIC DNA]</scope>
    <source>
        <strain evidence="9 10">IMCC9719</strain>
    </source>
</reference>
<comment type="catalytic activity">
    <reaction evidence="5 6">
        <text>holo-[ACP] + malonyl-CoA = malonyl-[ACP] + CoA</text>
        <dbReference type="Rhea" id="RHEA:41792"/>
        <dbReference type="Rhea" id="RHEA-COMP:9623"/>
        <dbReference type="Rhea" id="RHEA-COMP:9685"/>
        <dbReference type="ChEBI" id="CHEBI:57287"/>
        <dbReference type="ChEBI" id="CHEBI:57384"/>
        <dbReference type="ChEBI" id="CHEBI:64479"/>
        <dbReference type="ChEBI" id="CHEBI:78449"/>
        <dbReference type="EC" id="2.3.1.39"/>
    </reaction>
</comment>
<feature type="active site" evidence="7">
    <location>
        <position position="91"/>
    </location>
</feature>
<feature type="active site" evidence="7">
    <location>
        <position position="201"/>
    </location>
</feature>
<dbReference type="InterPro" id="IPR016035">
    <property type="entry name" value="Acyl_Trfase/lysoPLipase"/>
</dbReference>
<organism evidence="9 10">
    <name type="scientific">Leucothrix arctica</name>
    <dbReference type="NCBI Taxonomy" id="1481894"/>
    <lineage>
        <taxon>Bacteria</taxon>
        <taxon>Pseudomonadati</taxon>
        <taxon>Pseudomonadota</taxon>
        <taxon>Gammaproteobacteria</taxon>
        <taxon>Thiotrichales</taxon>
        <taxon>Thiotrichaceae</taxon>
        <taxon>Leucothrix</taxon>
    </lineage>
</organism>
<dbReference type="SMART" id="SM00827">
    <property type="entry name" value="PKS_AT"/>
    <property type="match status" value="1"/>
</dbReference>
<dbReference type="GO" id="GO:0004314">
    <property type="term" value="F:[acyl-carrier-protein] S-malonyltransferase activity"/>
    <property type="evidence" value="ECO:0007669"/>
    <property type="project" value="UniProtKB-EC"/>
</dbReference>
<dbReference type="InterPro" id="IPR014043">
    <property type="entry name" value="Acyl_transferase_dom"/>
</dbReference>
<dbReference type="FunFam" id="3.30.70.250:FF:000001">
    <property type="entry name" value="Malonyl CoA-acyl carrier protein transacylase"/>
    <property type="match status" value="1"/>
</dbReference>
<dbReference type="EC" id="2.3.1.39" evidence="1 6"/>
<evidence type="ECO:0000313" key="9">
    <source>
        <dbReference type="EMBL" id="PWQ93925.1"/>
    </source>
</evidence>
<name>A0A317C5I8_9GAMM</name>
<dbReference type="SUPFAM" id="SSF52151">
    <property type="entry name" value="FabD/lysophospholipase-like"/>
    <property type="match status" value="1"/>
</dbReference>
<dbReference type="AlphaFoldDB" id="A0A317C5I8"/>
<dbReference type="Pfam" id="PF00698">
    <property type="entry name" value="Acyl_transf_1"/>
    <property type="match status" value="1"/>
</dbReference>
<dbReference type="PIRSF" id="PIRSF000446">
    <property type="entry name" value="Mct"/>
    <property type="match status" value="1"/>
</dbReference>
<keyword evidence="10" id="KW-1185">Reference proteome</keyword>
<keyword evidence="3 6" id="KW-0808">Transferase</keyword>
<evidence type="ECO:0000256" key="2">
    <source>
        <dbReference type="ARBA" id="ARBA00018953"/>
    </source>
</evidence>
<protein>
    <recommendedName>
        <fullName evidence="2 6">Malonyl CoA-acyl carrier protein transacylase</fullName>
        <ecNumber evidence="1 6">2.3.1.39</ecNumber>
    </recommendedName>
</protein>
<evidence type="ECO:0000256" key="4">
    <source>
        <dbReference type="ARBA" id="ARBA00023315"/>
    </source>
</evidence>
<evidence type="ECO:0000256" key="6">
    <source>
        <dbReference type="PIRNR" id="PIRNR000446"/>
    </source>
</evidence>
<dbReference type="PANTHER" id="PTHR42681:SF1">
    <property type="entry name" value="MALONYL-COA-ACYL CARRIER PROTEIN TRANSACYLASE, MITOCHONDRIAL"/>
    <property type="match status" value="1"/>
</dbReference>
<evidence type="ECO:0000256" key="3">
    <source>
        <dbReference type="ARBA" id="ARBA00022679"/>
    </source>
</evidence>